<organism evidence="3 4">
    <name type="scientific">Didymella glomerata</name>
    <dbReference type="NCBI Taxonomy" id="749621"/>
    <lineage>
        <taxon>Eukaryota</taxon>
        <taxon>Fungi</taxon>
        <taxon>Dikarya</taxon>
        <taxon>Ascomycota</taxon>
        <taxon>Pezizomycotina</taxon>
        <taxon>Dothideomycetes</taxon>
        <taxon>Pleosporomycetidae</taxon>
        <taxon>Pleosporales</taxon>
        <taxon>Pleosporineae</taxon>
        <taxon>Didymellaceae</taxon>
        <taxon>Didymella</taxon>
    </lineage>
</organism>
<feature type="domain" description="Protein kinase" evidence="2">
    <location>
        <begin position="221"/>
        <end position="607"/>
    </location>
</feature>
<evidence type="ECO:0000313" key="3">
    <source>
        <dbReference type="EMBL" id="KAJ4329829.1"/>
    </source>
</evidence>
<gene>
    <name evidence="3" type="ORF">N0V87_010534</name>
</gene>
<dbReference type="SUPFAM" id="SSF56112">
    <property type="entry name" value="Protein kinase-like (PK-like)"/>
    <property type="match status" value="1"/>
</dbReference>
<evidence type="ECO:0000256" key="1">
    <source>
        <dbReference type="SAM" id="MobiDB-lite"/>
    </source>
</evidence>
<dbReference type="InterPro" id="IPR053083">
    <property type="entry name" value="TF_kinase-domain_protein"/>
</dbReference>
<dbReference type="GO" id="GO:0004672">
    <property type="term" value="F:protein kinase activity"/>
    <property type="evidence" value="ECO:0007669"/>
    <property type="project" value="InterPro"/>
</dbReference>
<sequence>MRKDADIRFRRHVHRHAYQQMWVDRHTWSEEDRERTINTLYYAEPSIRQHYATCNAVNPAFFALFPEEPFPEHVHVVARSHLCWPEQVHLLEPVWPCRTLDLVNRGGLGLAVAAPAAVAPAPAPDVPAPAVAAPAVAPAVAPAPIAPAPPTVSLAAATPIDPPTGQDQQTQTTNAPYEHWPPLPWTEEPDLPVIGAGVVSLPKRQEFMDFKPNLADDESQWHGTMWIGSGSSGAVGLWCEVDEHHNVIDRMVVKDNATYSRDAWRDPKNWRDRLPREIAIHRRIEAQRSKEPEAFQHITEYRAYRLLMSKRRFRLYLDFASGGTIGKAMQMYDHRWEKIKRHKTYDKIERTKHLPEAFIWHTIKALAISILALESGTLNDEPIADWRPIMHLDFQTPNILLDVQGKKRKLSNNDVPNPAHVGPSKKAKIADDTAGQTIIPKLADFGLSTFDLDFTQPSLDENPEAHILPLLPPTHQGRAPRPATRYAPEHIHFNPADPVRLDAKTDVWGLGRIAWALIVNMWEDDGPLREGGVIDELTGEMLALSKNVPYNRSLNDRYDQQVLVGTDWPAARKYSEELKDLVRDCLRFDKEMRASPRYVLDRAEKWLRENGEEALGAMDVEKMIADKELLVLPDRDGLEVGGRLKVRTLGPSDA</sequence>
<protein>
    <recommendedName>
        <fullName evidence="2">Protein kinase domain-containing protein</fullName>
    </recommendedName>
</protein>
<feature type="region of interest" description="Disordered" evidence="1">
    <location>
        <begin position="159"/>
        <end position="179"/>
    </location>
</feature>
<dbReference type="InterPro" id="IPR011009">
    <property type="entry name" value="Kinase-like_dom_sf"/>
</dbReference>
<evidence type="ECO:0000259" key="2">
    <source>
        <dbReference type="PROSITE" id="PS50011"/>
    </source>
</evidence>
<dbReference type="PANTHER" id="PTHR44305:SF2">
    <property type="entry name" value="SI:DKEY-192D15.2"/>
    <property type="match status" value="1"/>
</dbReference>
<dbReference type="PROSITE" id="PS50011">
    <property type="entry name" value="PROTEIN_KINASE_DOM"/>
    <property type="match status" value="1"/>
</dbReference>
<dbReference type="AlphaFoldDB" id="A0A9W8WP02"/>
<dbReference type="InterPro" id="IPR000719">
    <property type="entry name" value="Prot_kinase_dom"/>
</dbReference>
<dbReference type="Gene3D" id="1.10.510.10">
    <property type="entry name" value="Transferase(Phosphotransferase) domain 1"/>
    <property type="match status" value="1"/>
</dbReference>
<evidence type="ECO:0000313" key="4">
    <source>
        <dbReference type="Proteomes" id="UP001140562"/>
    </source>
</evidence>
<name>A0A9W8WP02_9PLEO</name>
<dbReference type="SMART" id="SM00220">
    <property type="entry name" value="S_TKc"/>
    <property type="match status" value="1"/>
</dbReference>
<dbReference type="Proteomes" id="UP001140562">
    <property type="component" value="Unassembled WGS sequence"/>
</dbReference>
<dbReference type="GO" id="GO:0005524">
    <property type="term" value="F:ATP binding"/>
    <property type="evidence" value="ECO:0007669"/>
    <property type="project" value="InterPro"/>
</dbReference>
<reference evidence="3" key="1">
    <citation type="submission" date="2022-10" db="EMBL/GenBank/DDBJ databases">
        <title>Tapping the CABI collections for fungal endophytes: first genome assemblies for Collariella, Neodidymelliopsis, Ascochyta clinopodiicola, Didymella pomorum, Didymosphaeria variabile, Neocosmospora piperis and Neocucurbitaria cava.</title>
        <authorList>
            <person name="Hill R."/>
        </authorList>
    </citation>
    <scope>NUCLEOTIDE SEQUENCE</scope>
    <source>
        <strain evidence="3">IMI 360193</strain>
    </source>
</reference>
<dbReference type="OrthoDB" id="3673723at2759"/>
<dbReference type="PANTHER" id="PTHR44305">
    <property type="entry name" value="SI:DKEY-192D15.2-RELATED"/>
    <property type="match status" value="1"/>
</dbReference>
<keyword evidence="4" id="KW-1185">Reference proteome</keyword>
<accession>A0A9W8WP02</accession>
<feature type="compositionally biased region" description="Low complexity" evidence="1">
    <location>
        <begin position="163"/>
        <end position="173"/>
    </location>
</feature>
<dbReference type="EMBL" id="JAPEUV010000267">
    <property type="protein sequence ID" value="KAJ4329829.1"/>
    <property type="molecule type" value="Genomic_DNA"/>
</dbReference>
<comment type="caution">
    <text evidence="3">The sequence shown here is derived from an EMBL/GenBank/DDBJ whole genome shotgun (WGS) entry which is preliminary data.</text>
</comment>
<proteinExistence type="predicted"/>